<sequence length="539" mass="60695">MCSSFEQDQKDRSQVVSRRTRRSRTVKLRSFEEETRLAYNARISRLRSTEYPMINGTTYLDHAGTTLPARSLMTLFSDTMQVQLLANPHSSSQSAPNYSHVMIEETRKKVLDMFGTDSDTYEVVFTANATAAVRLVADAFACQQQGFEYYYHQNCHTSLVGVRELANTSHCFQSDREAESWIHGQSPHSEMDDTIPTLFAYPAQSNMNGRRLPITWASNIRFSPAHRNTYTLLDVAALVSTSQLDLSTDDHSPDFVTLSFYKIFGFPDVGALLVRKPVSHIFNQRRYFGGGTTEMITCDENHWVAKKPRLCDRLEDGTLPIRNILALNIAIDAHKNLFRGFDSISKHTTWLAKSLYDRLSQMRHQNGISLCSIYLDPDSTYGDPTTQGATVTFNIRRPDGSWISSASIGEMALKHNILIRTGSLCNPAGMANALGLTSTNIRDAYDSGFRCGQPNDVRFGVPMGMVRASLGPMSTVEDVDVFVKFVETCYLDGNGPHQRDISDLLAVADSEHGEELLPKKKQKKSSRMRHRFPKWLGFY</sequence>
<organism evidence="3 4">
    <name type="scientific">Aaosphaeria arxii CBS 175.79</name>
    <dbReference type="NCBI Taxonomy" id="1450172"/>
    <lineage>
        <taxon>Eukaryota</taxon>
        <taxon>Fungi</taxon>
        <taxon>Dikarya</taxon>
        <taxon>Ascomycota</taxon>
        <taxon>Pezizomycotina</taxon>
        <taxon>Dothideomycetes</taxon>
        <taxon>Pleosporomycetidae</taxon>
        <taxon>Pleosporales</taxon>
        <taxon>Pleosporales incertae sedis</taxon>
        <taxon>Aaosphaeria</taxon>
    </lineage>
</organism>
<dbReference type="GO" id="GO:0008265">
    <property type="term" value="F:molybdenum cofactor sulfurtransferase activity"/>
    <property type="evidence" value="ECO:0007669"/>
    <property type="project" value="TreeGrafter"/>
</dbReference>
<dbReference type="SUPFAM" id="SSF53383">
    <property type="entry name" value="PLP-dependent transferases"/>
    <property type="match status" value="1"/>
</dbReference>
<evidence type="ECO:0000259" key="2">
    <source>
        <dbReference type="Pfam" id="PF00266"/>
    </source>
</evidence>
<dbReference type="InterPro" id="IPR015424">
    <property type="entry name" value="PyrdxlP-dep_Trfase"/>
</dbReference>
<evidence type="ECO:0000313" key="3">
    <source>
        <dbReference type="EMBL" id="KAF2010164.1"/>
    </source>
</evidence>
<dbReference type="GeneID" id="54290173"/>
<dbReference type="RefSeq" id="XP_033378503.1">
    <property type="nucleotide sequence ID" value="XM_033532776.1"/>
</dbReference>
<dbReference type="GO" id="GO:0043545">
    <property type="term" value="P:molybdopterin cofactor metabolic process"/>
    <property type="evidence" value="ECO:0007669"/>
    <property type="project" value="TreeGrafter"/>
</dbReference>
<protein>
    <submittedName>
        <fullName evidence="3">PLP-dependent transferase</fullName>
    </submittedName>
</protein>
<dbReference type="AlphaFoldDB" id="A0A6A5XBL0"/>
<evidence type="ECO:0000313" key="4">
    <source>
        <dbReference type="Proteomes" id="UP000799778"/>
    </source>
</evidence>
<gene>
    <name evidence="3" type="ORF">BU24DRAFT_473341</name>
</gene>
<keyword evidence="4" id="KW-1185">Reference proteome</keyword>
<dbReference type="OrthoDB" id="10264306at2759"/>
<reference evidence="3" key="1">
    <citation type="journal article" date="2020" name="Stud. Mycol.">
        <title>101 Dothideomycetes genomes: a test case for predicting lifestyles and emergence of pathogens.</title>
        <authorList>
            <person name="Haridas S."/>
            <person name="Albert R."/>
            <person name="Binder M."/>
            <person name="Bloem J."/>
            <person name="Labutti K."/>
            <person name="Salamov A."/>
            <person name="Andreopoulos B."/>
            <person name="Baker S."/>
            <person name="Barry K."/>
            <person name="Bills G."/>
            <person name="Bluhm B."/>
            <person name="Cannon C."/>
            <person name="Castanera R."/>
            <person name="Culley D."/>
            <person name="Daum C."/>
            <person name="Ezra D."/>
            <person name="Gonzalez J."/>
            <person name="Henrissat B."/>
            <person name="Kuo A."/>
            <person name="Liang C."/>
            <person name="Lipzen A."/>
            <person name="Lutzoni F."/>
            <person name="Magnuson J."/>
            <person name="Mondo S."/>
            <person name="Nolan M."/>
            <person name="Ohm R."/>
            <person name="Pangilinan J."/>
            <person name="Park H.-J."/>
            <person name="Ramirez L."/>
            <person name="Alfaro M."/>
            <person name="Sun H."/>
            <person name="Tritt A."/>
            <person name="Yoshinaga Y."/>
            <person name="Zwiers L.-H."/>
            <person name="Turgeon B."/>
            <person name="Goodwin S."/>
            <person name="Spatafora J."/>
            <person name="Crous P."/>
            <person name="Grigoriev I."/>
        </authorList>
    </citation>
    <scope>NUCLEOTIDE SEQUENCE</scope>
    <source>
        <strain evidence="3">CBS 175.79</strain>
    </source>
</reference>
<feature type="region of interest" description="Disordered" evidence="1">
    <location>
        <begin position="1"/>
        <end position="23"/>
    </location>
</feature>
<dbReference type="Pfam" id="PF00266">
    <property type="entry name" value="Aminotran_5"/>
    <property type="match status" value="1"/>
</dbReference>
<name>A0A6A5XBL0_9PLEO</name>
<feature type="domain" description="Aminotransferase class V" evidence="2">
    <location>
        <begin position="58"/>
        <end position="482"/>
    </location>
</feature>
<dbReference type="PANTHER" id="PTHR14237">
    <property type="entry name" value="MOLYBDOPTERIN COFACTOR SULFURASE MOSC"/>
    <property type="match status" value="1"/>
</dbReference>
<dbReference type="InterPro" id="IPR015421">
    <property type="entry name" value="PyrdxlP-dep_Trfase_major"/>
</dbReference>
<dbReference type="Gene3D" id="3.40.640.10">
    <property type="entry name" value="Type I PLP-dependent aspartate aminotransferase-like (Major domain)"/>
    <property type="match status" value="1"/>
</dbReference>
<dbReference type="PANTHER" id="PTHR14237:SF80">
    <property type="entry name" value="MOLYBDENUM COFACTOR SULFURASE"/>
    <property type="match status" value="1"/>
</dbReference>
<dbReference type="EMBL" id="ML978077">
    <property type="protein sequence ID" value="KAF2010164.1"/>
    <property type="molecule type" value="Genomic_DNA"/>
</dbReference>
<keyword evidence="3" id="KW-0808">Transferase</keyword>
<dbReference type="InterPro" id="IPR000192">
    <property type="entry name" value="Aminotrans_V_dom"/>
</dbReference>
<evidence type="ECO:0000256" key="1">
    <source>
        <dbReference type="SAM" id="MobiDB-lite"/>
    </source>
</evidence>
<dbReference type="Proteomes" id="UP000799778">
    <property type="component" value="Unassembled WGS sequence"/>
</dbReference>
<accession>A0A6A5XBL0</accession>
<proteinExistence type="predicted"/>